<evidence type="ECO:0000313" key="2">
    <source>
        <dbReference type="Proteomes" id="UP000505306"/>
    </source>
</evidence>
<evidence type="ECO:0000313" key="1">
    <source>
        <dbReference type="EMBL" id="QIE58007.1"/>
    </source>
</evidence>
<dbReference type="GO" id="GO:0032259">
    <property type="term" value="P:methylation"/>
    <property type="evidence" value="ECO:0007669"/>
    <property type="project" value="UniProtKB-KW"/>
</dbReference>
<dbReference type="Gene3D" id="3.40.50.150">
    <property type="entry name" value="Vaccinia Virus protein VP39"/>
    <property type="match status" value="1"/>
</dbReference>
<dbReference type="InterPro" id="IPR029063">
    <property type="entry name" value="SAM-dependent_MTases_sf"/>
</dbReference>
<proteinExistence type="predicted"/>
<accession>A0A6G6GHL3</accession>
<dbReference type="GO" id="GO:0008168">
    <property type="term" value="F:methyltransferase activity"/>
    <property type="evidence" value="ECO:0007669"/>
    <property type="project" value="UniProtKB-KW"/>
</dbReference>
<dbReference type="Proteomes" id="UP000505306">
    <property type="component" value="Chromosome"/>
</dbReference>
<reference evidence="1 2" key="1">
    <citation type="submission" date="2020-02" db="EMBL/GenBank/DDBJ databases">
        <title>Complete genome sequence of Flavobacteriaceae bacterium.</title>
        <authorList>
            <person name="Kim S.-J."/>
            <person name="Kim Y.-S."/>
            <person name="Kim K.-H."/>
        </authorList>
    </citation>
    <scope>NUCLEOTIDE SEQUENCE [LARGE SCALE GENOMIC DNA]</scope>
    <source>
        <strain evidence="1 2">RR4-40</strain>
    </source>
</reference>
<keyword evidence="2" id="KW-1185">Reference proteome</keyword>
<gene>
    <name evidence="1" type="ORF">G5B37_00010</name>
</gene>
<dbReference type="RefSeq" id="WP_164678006.1">
    <property type="nucleotide sequence ID" value="NZ_CP049057.1"/>
</dbReference>
<keyword evidence="1" id="KW-0489">Methyltransferase</keyword>
<keyword evidence="1" id="KW-0808">Transferase</keyword>
<dbReference type="SUPFAM" id="SSF53335">
    <property type="entry name" value="S-adenosyl-L-methionine-dependent methyltransferases"/>
    <property type="match status" value="1"/>
</dbReference>
<dbReference type="KEGG" id="mgel:G5B37_00010"/>
<dbReference type="AlphaFoldDB" id="A0A6G6GHL3"/>
<dbReference type="CDD" id="cd02440">
    <property type="entry name" value="AdoMet_MTases"/>
    <property type="match status" value="1"/>
</dbReference>
<name>A0A6G6GHL3_9FLAO</name>
<protein>
    <submittedName>
        <fullName evidence="1">Class I SAM-dependent methyltransferase</fullName>
    </submittedName>
</protein>
<dbReference type="Pfam" id="PF13489">
    <property type="entry name" value="Methyltransf_23"/>
    <property type="match status" value="1"/>
</dbReference>
<sequence length="212" mass="24767">MTSCILCNNETIESYYKDNRHDFLKCTSCTSVFRNPLHYLDAAAEKERYLSHNNDINDTGYQHFVFPIIDAVARTFSSDKIGLDYGAGTGPVITKLLAEKGYTMKLYDPFFHPNTGVLQETYDFIVCCEVMEHFHHPLKEFRRLQRLLKPNGKLFCMTNTWETTKTISDFKKWYYKNDPTHVIFYNGENLERIKNEVGFSEIVIDDRLITIS</sequence>
<organism evidence="1 2">
    <name type="scientific">Rasiella rasia</name>
    <dbReference type="NCBI Taxonomy" id="2744027"/>
    <lineage>
        <taxon>Bacteria</taxon>
        <taxon>Pseudomonadati</taxon>
        <taxon>Bacteroidota</taxon>
        <taxon>Flavobacteriia</taxon>
        <taxon>Flavobacteriales</taxon>
        <taxon>Flavobacteriaceae</taxon>
        <taxon>Rasiella</taxon>
    </lineage>
</organism>
<dbReference type="EMBL" id="CP049057">
    <property type="protein sequence ID" value="QIE58007.1"/>
    <property type="molecule type" value="Genomic_DNA"/>
</dbReference>